<dbReference type="EMBL" id="LQOJ01000030">
    <property type="protein sequence ID" value="ORV04598.1"/>
    <property type="molecule type" value="Genomic_DNA"/>
</dbReference>
<evidence type="ECO:0000313" key="1">
    <source>
        <dbReference type="EMBL" id="ORV04598.1"/>
    </source>
</evidence>
<dbReference type="OrthoDB" id="4224844at2"/>
<reference evidence="1 2" key="1">
    <citation type="submission" date="2016-01" db="EMBL/GenBank/DDBJ databases">
        <title>The new phylogeny of the genus Mycobacterium.</title>
        <authorList>
            <person name="Tarcisio F."/>
            <person name="Conor M."/>
            <person name="Antonella G."/>
            <person name="Elisabetta G."/>
            <person name="Giulia F.S."/>
            <person name="Sara T."/>
            <person name="Anna F."/>
            <person name="Clotilde B."/>
            <person name="Roberto B."/>
            <person name="Veronica D.S."/>
            <person name="Fabio R."/>
            <person name="Monica P."/>
            <person name="Olivier J."/>
            <person name="Enrico T."/>
            <person name="Nicola S."/>
        </authorList>
    </citation>
    <scope>NUCLEOTIDE SEQUENCE [LARGE SCALE GENOMIC DNA]</scope>
    <source>
        <strain evidence="1 2">DSM 44179</strain>
    </source>
</reference>
<dbReference type="RefSeq" id="WP_085095018.1">
    <property type="nucleotide sequence ID" value="NZ_AP022603.1"/>
</dbReference>
<organism evidence="1 2">
    <name type="scientific">Mycolicibacterium fallax</name>
    <name type="common">Mycobacterium fallax</name>
    <dbReference type="NCBI Taxonomy" id="1793"/>
    <lineage>
        <taxon>Bacteria</taxon>
        <taxon>Bacillati</taxon>
        <taxon>Actinomycetota</taxon>
        <taxon>Actinomycetes</taxon>
        <taxon>Mycobacteriales</taxon>
        <taxon>Mycobacteriaceae</taxon>
        <taxon>Mycolicibacterium</taxon>
    </lineage>
</organism>
<name>A0A1X1RFI6_MYCFA</name>
<evidence type="ECO:0000313" key="2">
    <source>
        <dbReference type="Proteomes" id="UP000193484"/>
    </source>
</evidence>
<protein>
    <submittedName>
        <fullName evidence="1">Uncharacterized protein</fullName>
    </submittedName>
</protein>
<comment type="caution">
    <text evidence="1">The sequence shown here is derived from an EMBL/GenBank/DDBJ whole genome shotgun (WGS) entry which is preliminary data.</text>
</comment>
<gene>
    <name evidence="1" type="ORF">AWC04_08370</name>
</gene>
<accession>A0A1X1RFI6</accession>
<proteinExistence type="predicted"/>
<dbReference type="AlphaFoldDB" id="A0A1X1RFI6"/>
<sequence>MNANITDQIQADLTDHAEGTKLHHTKTKRLAKLGLIEADGTLTVTGQQVLRETLDADQAEADAQTEIEDMAADELADAKPVKAKRTRKPADLNACHCGCGATTRSLFAQGHDARYAGIVGRRVAETAPITADTPWLDAEVSRHMVGCSDALIRKAIRVAVNHRTKLAKRAS</sequence>
<keyword evidence="2" id="KW-1185">Reference proteome</keyword>
<dbReference type="Proteomes" id="UP000193484">
    <property type="component" value="Unassembled WGS sequence"/>
</dbReference>